<protein>
    <submittedName>
        <fullName evidence="1">SOS response-associated peptidase</fullName>
    </submittedName>
</protein>
<keyword evidence="2" id="KW-1185">Reference proteome</keyword>
<name>A0ACC5RBQ7_9HYPH</name>
<sequence length="225" mass="25263">MCNLYKLNAKPDHLRELLRYVEEHDFPPRAYVSPGSPIAIIRAERDGIRHLVLVRWGFVPSWAKEVAPGKPLTNARSETILEKASFKNAIRRRRCLIPADGFYEWSGPEGRKQAYHIARADGAPFAFAGIWEHWQGAEGSELETAAIVTTEALPPIAHLHHRMPVIVPPDLHEDWLANDRVEANQALDLVKAHPDPSLVFAPVTLERRAPAPKPPPPPPDQMSLF</sequence>
<proteinExistence type="predicted"/>
<evidence type="ECO:0000313" key="2">
    <source>
        <dbReference type="Proteomes" id="UP000616151"/>
    </source>
</evidence>
<gene>
    <name evidence="1" type="ORF">JHL16_27480</name>
</gene>
<dbReference type="EMBL" id="JAENHL010000008">
    <property type="protein sequence ID" value="MBK1870136.1"/>
    <property type="molecule type" value="Genomic_DNA"/>
</dbReference>
<dbReference type="Proteomes" id="UP000616151">
    <property type="component" value="Unassembled WGS sequence"/>
</dbReference>
<comment type="caution">
    <text evidence="1">The sequence shown here is derived from an EMBL/GenBank/DDBJ whole genome shotgun (WGS) entry which is preliminary data.</text>
</comment>
<evidence type="ECO:0000313" key="1">
    <source>
        <dbReference type="EMBL" id="MBK1870136.1"/>
    </source>
</evidence>
<reference evidence="1" key="1">
    <citation type="submission" date="2021-01" db="EMBL/GenBank/DDBJ databases">
        <authorList>
            <person name="Sun Q."/>
        </authorList>
    </citation>
    <scope>NUCLEOTIDE SEQUENCE</scope>
    <source>
        <strain evidence="1">YIM B02566</strain>
    </source>
</reference>
<accession>A0ACC5RBQ7</accession>
<organism evidence="1 2">
    <name type="scientific">Taklimakanibacter albus</name>
    <dbReference type="NCBI Taxonomy" id="2800327"/>
    <lineage>
        <taxon>Bacteria</taxon>
        <taxon>Pseudomonadati</taxon>
        <taxon>Pseudomonadota</taxon>
        <taxon>Alphaproteobacteria</taxon>
        <taxon>Hyphomicrobiales</taxon>
        <taxon>Aestuariivirgaceae</taxon>
        <taxon>Taklimakanibacter</taxon>
    </lineage>
</organism>